<feature type="non-terminal residue" evidence="1">
    <location>
        <position position="246"/>
    </location>
</feature>
<dbReference type="AlphaFoldDB" id="A0A382W5B0"/>
<protein>
    <submittedName>
        <fullName evidence="1">Uncharacterized protein</fullName>
    </submittedName>
</protein>
<gene>
    <name evidence="1" type="ORF">METZ01_LOCUS406135</name>
</gene>
<proteinExistence type="predicted"/>
<evidence type="ECO:0000313" key="1">
    <source>
        <dbReference type="EMBL" id="SVD53281.1"/>
    </source>
</evidence>
<dbReference type="PROSITE" id="PS51257">
    <property type="entry name" value="PROKAR_LIPOPROTEIN"/>
    <property type="match status" value="1"/>
</dbReference>
<reference evidence="1" key="1">
    <citation type="submission" date="2018-05" db="EMBL/GenBank/DDBJ databases">
        <authorList>
            <person name="Lanie J.A."/>
            <person name="Ng W.-L."/>
            <person name="Kazmierczak K.M."/>
            <person name="Andrzejewski T.M."/>
            <person name="Davidsen T.M."/>
            <person name="Wayne K.J."/>
            <person name="Tettelin H."/>
            <person name="Glass J.I."/>
            <person name="Rusch D."/>
            <person name="Podicherti R."/>
            <person name="Tsui H.-C.T."/>
            <person name="Winkler M.E."/>
        </authorList>
    </citation>
    <scope>NUCLEOTIDE SEQUENCE</scope>
</reference>
<accession>A0A382W5B0</accession>
<sequence length="246" mass="27610">MQKGYSYLFAILMLGTSLAGCLGTEDIEYTEVEEEPVVEDTESASDNNEDIVEKPEPVVRNWWCSSSGMGGHHVDPAYEGMTKGELSDEDCQAVNEQFAAAIAWAMQWPTLGEAEDDDFHMVVDYVEGMGTHHARIGNFSMDDDFDPEDPEFPGTRMDSVFEYDKPEFLMYSGTESNSTLVGFAWYVKTNSTAPPEGFAGDNDWWHRHGSLCFRDETFQATGEDLSDEECESGPATNVHLHDYWMV</sequence>
<dbReference type="EMBL" id="UINC01156709">
    <property type="protein sequence ID" value="SVD53281.1"/>
    <property type="molecule type" value="Genomic_DNA"/>
</dbReference>
<organism evidence="1">
    <name type="scientific">marine metagenome</name>
    <dbReference type="NCBI Taxonomy" id="408172"/>
    <lineage>
        <taxon>unclassified sequences</taxon>
        <taxon>metagenomes</taxon>
        <taxon>ecological metagenomes</taxon>
    </lineage>
</organism>
<name>A0A382W5B0_9ZZZZ</name>